<gene>
    <name evidence="1" type="ORF">MILVUS5_LOCUS34057</name>
</gene>
<keyword evidence="2" id="KW-1185">Reference proteome</keyword>
<evidence type="ECO:0000313" key="1">
    <source>
        <dbReference type="EMBL" id="CAJ2669938.1"/>
    </source>
</evidence>
<sequence>MFPTVLSIEPFHLTAIERRAFCSRVLFLSAPEFEGCCCGSGLCWFRSWCCCSLVLLGSFLGRCFSAGVLVRRGFRGLCVILVLRWCVSMEWWW</sequence>
<proteinExistence type="predicted"/>
<organism evidence="1 2">
    <name type="scientific">Trifolium pratense</name>
    <name type="common">Red clover</name>
    <dbReference type="NCBI Taxonomy" id="57577"/>
    <lineage>
        <taxon>Eukaryota</taxon>
        <taxon>Viridiplantae</taxon>
        <taxon>Streptophyta</taxon>
        <taxon>Embryophyta</taxon>
        <taxon>Tracheophyta</taxon>
        <taxon>Spermatophyta</taxon>
        <taxon>Magnoliopsida</taxon>
        <taxon>eudicotyledons</taxon>
        <taxon>Gunneridae</taxon>
        <taxon>Pentapetalae</taxon>
        <taxon>rosids</taxon>
        <taxon>fabids</taxon>
        <taxon>Fabales</taxon>
        <taxon>Fabaceae</taxon>
        <taxon>Papilionoideae</taxon>
        <taxon>50 kb inversion clade</taxon>
        <taxon>NPAAA clade</taxon>
        <taxon>Hologalegina</taxon>
        <taxon>IRL clade</taxon>
        <taxon>Trifolieae</taxon>
        <taxon>Trifolium</taxon>
    </lineage>
</organism>
<name>A0ACB0LMY2_TRIPR</name>
<reference evidence="1" key="1">
    <citation type="submission" date="2023-10" db="EMBL/GenBank/DDBJ databases">
        <authorList>
            <person name="Rodriguez Cubillos JULIANA M."/>
            <person name="De Vega J."/>
        </authorList>
    </citation>
    <scope>NUCLEOTIDE SEQUENCE</scope>
</reference>
<comment type="caution">
    <text evidence="1">The sequence shown here is derived from an EMBL/GenBank/DDBJ whole genome shotgun (WGS) entry which is preliminary data.</text>
</comment>
<accession>A0ACB0LMY2</accession>
<dbReference type="EMBL" id="CASHSV030000615">
    <property type="protein sequence ID" value="CAJ2669938.1"/>
    <property type="molecule type" value="Genomic_DNA"/>
</dbReference>
<dbReference type="Proteomes" id="UP001177021">
    <property type="component" value="Unassembled WGS sequence"/>
</dbReference>
<protein>
    <submittedName>
        <fullName evidence="1">Uncharacterized protein</fullName>
    </submittedName>
</protein>
<evidence type="ECO:0000313" key="2">
    <source>
        <dbReference type="Proteomes" id="UP001177021"/>
    </source>
</evidence>